<dbReference type="GO" id="GO:0009396">
    <property type="term" value="P:folic acid-containing compound biosynthetic process"/>
    <property type="evidence" value="ECO:0007669"/>
    <property type="project" value="TreeGrafter"/>
</dbReference>
<accession>A0A6J7LC27</accession>
<keyword evidence="2" id="KW-0547">Nucleotide-binding</keyword>
<evidence type="ECO:0000256" key="2">
    <source>
        <dbReference type="ARBA" id="ARBA00022741"/>
    </source>
</evidence>
<dbReference type="SUPFAM" id="SSF100950">
    <property type="entry name" value="NagB/RpiA/CoA transferase-like"/>
    <property type="match status" value="1"/>
</dbReference>
<dbReference type="InterPro" id="IPR002698">
    <property type="entry name" value="FTHF_cligase"/>
</dbReference>
<dbReference type="EMBL" id="CAFBNE010000108">
    <property type="protein sequence ID" value="CAB4965255.1"/>
    <property type="molecule type" value="Genomic_DNA"/>
</dbReference>
<dbReference type="InterPro" id="IPR024185">
    <property type="entry name" value="FTHF_cligase-like_sf"/>
</dbReference>
<comment type="similarity">
    <text evidence="1">Belongs to the 5-formyltetrahydrofolate cyclo-ligase family.</text>
</comment>
<protein>
    <submittedName>
        <fullName evidence="4">Unannotated protein</fullName>
    </submittedName>
</protein>
<dbReference type="GO" id="GO:0035999">
    <property type="term" value="P:tetrahydrofolate interconversion"/>
    <property type="evidence" value="ECO:0007669"/>
    <property type="project" value="TreeGrafter"/>
</dbReference>
<dbReference type="Pfam" id="PF01812">
    <property type="entry name" value="5-FTHF_cyc-lig"/>
    <property type="match status" value="1"/>
</dbReference>
<dbReference type="Gene3D" id="3.40.50.10420">
    <property type="entry name" value="NagB/RpiA/CoA transferase-like"/>
    <property type="match status" value="1"/>
</dbReference>
<dbReference type="AlphaFoldDB" id="A0A6J7LC27"/>
<organism evidence="4">
    <name type="scientific">freshwater metagenome</name>
    <dbReference type="NCBI Taxonomy" id="449393"/>
    <lineage>
        <taxon>unclassified sequences</taxon>
        <taxon>metagenomes</taxon>
        <taxon>ecological metagenomes</taxon>
    </lineage>
</organism>
<name>A0A6J7LC27_9ZZZZ</name>
<sequence length="207" mass="21662">MDELGTADVGGKGPLRARIRAGRRSRSPSDRAAAAVALAANACDLPLPDRLDGMTVTCFLSLPTEPGTGPLIEDLVKRGASVLVPRVTGHRLDWLLLAADQQVAPGPFGILEPLGDPVAEGSGLLSGCTALFLPALAVDDRGYRLGQGGGFYDRALADVPTHDRGGPIRVAVVFEEEILPRVPTDAHDCRVDLALTEAGIRLFAGEP</sequence>
<dbReference type="InterPro" id="IPR037171">
    <property type="entry name" value="NagB/RpiA_transferase-like"/>
</dbReference>
<gene>
    <name evidence="4" type="ORF">UFOPK3772_02630</name>
</gene>
<evidence type="ECO:0000313" key="4">
    <source>
        <dbReference type="EMBL" id="CAB4965255.1"/>
    </source>
</evidence>
<evidence type="ECO:0000256" key="1">
    <source>
        <dbReference type="ARBA" id="ARBA00010638"/>
    </source>
</evidence>
<dbReference type="PANTHER" id="PTHR23407">
    <property type="entry name" value="ATPASE INHIBITOR/5-FORMYLTETRAHYDROFOLATE CYCLO-LIGASE"/>
    <property type="match status" value="1"/>
</dbReference>
<dbReference type="PANTHER" id="PTHR23407:SF1">
    <property type="entry name" value="5-FORMYLTETRAHYDROFOLATE CYCLO-LIGASE"/>
    <property type="match status" value="1"/>
</dbReference>
<dbReference type="GO" id="GO:0030272">
    <property type="term" value="F:5-formyltetrahydrofolate cyclo-ligase activity"/>
    <property type="evidence" value="ECO:0007669"/>
    <property type="project" value="TreeGrafter"/>
</dbReference>
<reference evidence="4" key="1">
    <citation type="submission" date="2020-05" db="EMBL/GenBank/DDBJ databases">
        <authorList>
            <person name="Chiriac C."/>
            <person name="Salcher M."/>
            <person name="Ghai R."/>
            <person name="Kavagutti S V."/>
        </authorList>
    </citation>
    <scope>NUCLEOTIDE SEQUENCE</scope>
</reference>
<dbReference type="PIRSF" id="PIRSF006806">
    <property type="entry name" value="FTHF_cligase"/>
    <property type="match status" value="1"/>
</dbReference>
<dbReference type="GO" id="GO:0005524">
    <property type="term" value="F:ATP binding"/>
    <property type="evidence" value="ECO:0007669"/>
    <property type="project" value="UniProtKB-KW"/>
</dbReference>
<keyword evidence="3" id="KW-0067">ATP-binding</keyword>
<proteinExistence type="inferred from homology"/>
<dbReference type="NCBIfam" id="TIGR02727">
    <property type="entry name" value="MTHFS_bact"/>
    <property type="match status" value="1"/>
</dbReference>
<evidence type="ECO:0000256" key="3">
    <source>
        <dbReference type="ARBA" id="ARBA00022840"/>
    </source>
</evidence>